<dbReference type="InterPro" id="IPR005102">
    <property type="entry name" value="Carbo-bd_X2"/>
</dbReference>
<evidence type="ECO:0000256" key="5">
    <source>
        <dbReference type="ARBA" id="ARBA00023277"/>
    </source>
</evidence>
<feature type="domain" description="Glycoside hydrolase family 5" evidence="10">
    <location>
        <begin position="56"/>
        <end position="341"/>
    </location>
</feature>
<keyword evidence="6 8" id="KW-0326">Glycosidase</keyword>
<accession>A0A2Z5Y3W2</accession>
<feature type="domain" description="Endoglucanase B carbohydrate binding" evidence="12">
    <location>
        <begin position="462"/>
        <end position="556"/>
    </location>
</feature>
<dbReference type="Pfam" id="PF18448">
    <property type="entry name" value="CBM46"/>
    <property type="match status" value="1"/>
</dbReference>
<dbReference type="InterPro" id="IPR013783">
    <property type="entry name" value="Ig-like_fold"/>
</dbReference>
<keyword evidence="5" id="KW-0119">Carbohydrate metabolism</keyword>
<protein>
    <submittedName>
        <fullName evidence="13">Beta-1,4-glucanase</fullName>
        <ecNumber evidence="13">3.2.1.4</ecNumber>
    </submittedName>
</protein>
<evidence type="ECO:0000313" key="13">
    <source>
        <dbReference type="EMBL" id="BBC61557.1"/>
    </source>
</evidence>
<dbReference type="GO" id="GO:0030245">
    <property type="term" value="P:cellulose catabolic process"/>
    <property type="evidence" value="ECO:0007669"/>
    <property type="project" value="UniProtKB-KW"/>
</dbReference>
<feature type="chain" id="PRO_5016337044" evidence="9">
    <location>
        <begin position="28"/>
        <end position="566"/>
    </location>
</feature>
<feature type="signal peptide" evidence="9">
    <location>
        <begin position="1"/>
        <end position="27"/>
    </location>
</feature>
<reference evidence="13 14" key="1">
    <citation type="submission" date="2018-01" db="EMBL/GenBank/DDBJ databases">
        <title>Whole genome sequence of Melissococcus plutonius DAT561.</title>
        <authorList>
            <person name="Okumura K."/>
            <person name="Takamatsu D."/>
            <person name="Okura M."/>
        </authorList>
    </citation>
    <scope>NUCLEOTIDE SEQUENCE [LARGE SCALE GENOMIC DNA]</scope>
    <source>
        <strain evidence="13 14">DAT561</strain>
    </source>
</reference>
<sequence length="566" mass="65281">MKKFIICLLFVGLFSLMGILNSSSAEAQESSSIDYVQKMGKGWNLGNSFDGFDLNNQHAYEEAWGNPRVTREFLKKIKQQGFTSIRLPFSVINRQNTAGKIDPEFLARYKQVVDWAIAEGFYVMVNLHHDSWQWLAKWNGDKNQSEYLRYVTIWQQLANEFKDESGKVSFESINEPTFEGSKEQANEKLKTINQAFYQTVRDSGGKNATRYLILPTLYCDANPEAMNLLYQSILAFNDPYLIATVHYYSEWVYSNSLGIMGFDDLLWDTTTSRKSADRLFQQMNEQLINRGIGVVIGEYGLLGYDRSEEANDPGETYKYIEYMNKKASENKVCLMLWDNGQHFDRLKNTWKKPFFGDIVTKSIDERSAYATGYQHTFIKQQTQQIDIPITWNHHKLKNIQYNGELLKEGSDYSSTTVGITLLPHFVAQQKQGAFERKGTLTLVFDGGANWLQQIYYSKQSELFDAKGDLGQTFTIPVKYNGQRFKNGSLKNANGQIISSNPWWNYLINYQEFSPNYQKNNLTLSSDLTKLMQEGMTYTLTIQTYQGESYTYQIRVVNGQLIGKNFK</sequence>
<feature type="domain" description="Carbohydrate binding X2" evidence="11">
    <location>
        <begin position="375"/>
        <end position="451"/>
    </location>
</feature>
<dbReference type="PANTHER" id="PTHR31297">
    <property type="entry name" value="GLUCAN ENDO-1,6-BETA-GLUCOSIDASE B"/>
    <property type="match status" value="1"/>
</dbReference>
<dbReference type="SUPFAM" id="SSF51445">
    <property type="entry name" value="(Trans)glycosidases"/>
    <property type="match status" value="1"/>
</dbReference>
<evidence type="ECO:0000256" key="9">
    <source>
        <dbReference type="SAM" id="SignalP"/>
    </source>
</evidence>
<dbReference type="InterPro" id="IPR001547">
    <property type="entry name" value="Glyco_hydro_5"/>
</dbReference>
<dbReference type="GeneID" id="57043991"/>
<name>A0A2Z5Y3W2_9ENTE</name>
<gene>
    <name evidence="13" type="ORF">DAT561_1459</name>
</gene>
<dbReference type="Gene3D" id="2.60.40.10">
    <property type="entry name" value="Immunoglobulins"/>
    <property type="match status" value="1"/>
</dbReference>
<evidence type="ECO:0000256" key="2">
    <source>
        <dbReference type="ARBA" id="ARBA00022729"/>
    </source>
</evidence>
<dbReference type="GO" id="GO:0009986">
    <property type="term" value="C:cell surface"/>
    <property type="evidence" value="ECO:0007669"/>
    <property type="project" value="TreeGrafter"/>
</dbReference>
<dbReference type="EC" id="3.2.1.4" evidence="13"/>
<dbReference type="InterPro" id="IPR017853">
    <property type="entry name" value="GH"/>
</dbReference>
<dbReference type="Pfam" id="PF00150">
    <property type="entry name" value="Cellulase"/>
    <property type="match status" value="1"/>
</dbReference>
<evidence type="ECO:0000256" key="4">
    <source>
        <dbReference type="ARBA" id="ARBA00023001"/>
    </source>
</evidence>
<keyword evidence="3 8" id="KW-0378">Hydrolase</keyword>
<dbReference type="PANTHER" id="PTHR31297:SF41">
    <property type="entry name" value="ENDOGLUCANASE, PUTATIVE (AFU_ORTHOLOGUE AFUA_5G01830)-RELATED"/>
    <property type="match status" value="1"/>
</dbReference>
<dbReference type="Gene3D" id="3.20.20.80">
    <property type="entry name" value="Glycosidases"/>
    <property type="match status" value="1"/>
</dbReference>
<dbReference type="Pfam" id="PF03442">
    <property type="entry name" value="CBM_X2"/>
    <property type="match status" value="1"/>
</dbReference>
<evidence type="ECO:0000256" key="6">
    <source>
        <dbReference type="ARBA" id="ARBA00023295"/>
    </source>
</evidence>
<dbReference type="Proteomes" id="UP000269226">
    <property type="component" value="Chromosome"/>
</dbReference>
<dbReference type="GO" id="GO:0008810">
    <property type="term" value="F:cellulase activity"/>
    <property type="evidence" value="ECO:0007669"/>
    <property type="project" value="UniProtKB-EC"/>
</dbReference>
<comment type="similarity">
    <text evidence="1 8">Belongs to the glycosyl hydrolase 5 (cellulase A) family.</text>
</comment>
<evidence type="ECO:0000256" key="1">
    <source>
        <dbReference type="ARBA" id="ARBA00005641"/>
    </source>
</evidence>
<evidence type="ECO:0000256" key="7">
    <source>
        <dbReference type="ARBA" id="ARBA00023326"/>
    </source>
</evidence>
<evidence type="ECO:0000259" key="10">
    <source>
        <dbReference type="Pfam" id="PF00150"/>
    </source>
</evidence>
<dbReference type="SUPFAM" id="SSF81296">
    <property type="entry name" value="E set domains"/>
    <property type="match status" value="1"/>
</dbReference>
<dbReference type="InterPro" id="IPR050386">
    <property type="entry name" value="Glycosyl_hydrolase_5"/>
</dbReference>
<evidence type="ECO:0000259" key="12">
    <source>
        <dbReference type="Pfam" id="PF18448"/>
    </source>
</evidence>
<proteinExistence type="inferred from homology"/>
<dbReference type="EMBL" id="AP018492">
    <property type="protein sequence ID" value="BBC61557.1"/>
    <property type="molecule type" value="Genomic_DNA"/>
</dbReference>
<dbReference type="GO" id="GO:0008422">
    <property type="term" value="F:beta-glucosidase activity"/>
    <property type="evidence" value="ECO:0007669"/>
    <property type="project" value="TreeGrafter"/>
</dbReference>
<keyword evidence="4" id="KW-0136">Cellulose degradation</keyword>
<dbReference type="InterPro" id="IPR014756">
    <property type="entry name" value="Ig_E-set"/>
</dbReference>
<evidence type="ECO:0000256" key="8">
    <source>
        <dbReference type="RuleBase" id="RU361153"/>
    </source>
</evidence>
<dbReference type="GO" id="GO:0005576">
    <property type="term" value="C:extracellular region"/>
    <property type="evidence" value="ECO:0007669"/>
    <property type="project" value="TreeGrafter"/>
</dbReference>
<evidence type="ECO:0000259" key="11">
    <source>
        <dbReference type="Pfam" id="PF03442"/>
    </source>
</evidence>
<keyword evidence="2 9" id="KW-0732">Signal</keyword>
<dbReference type="AlphaFoldDB" id="A0A2Z5Y3W2"/>
<organism evidence="13 14">
    <name type="scientific">Melissococcus plutonius</name>
    <dbReference type="NCBI Taxonomy" id="33970"/>
    <lineage>
        <taxon>Bacteria</taxon>
        <taxon>Bacillati</taxon>
        <taxon>Bacillota</taxon>
        <taxon>Bacilli</taxon>
        <taxon>Lactobacillales</taxon>
        <taxon>Enterococcaceae</taxon>
        <taxon>Melissococcus</taxon>
    </lineage>
</organism>
<evidence type="ECO:0000256" key="3">
    <source>
        <dbReference type="ARBA" id="ARBA00022801"/>
    </source>
</evidence>
<evidence type="ECO:0000313" key="14">
    <source>
        <dbReference type="Proteomes" id="UP000269226"/>
    </source>
</evidence>
<dbReference type="RefSeq" id="WP_015695364.1">
    <property type="nucleotide sequence ID" value="NZ_AP018492.1"/>
</dbReference>
<dbReference type="InterPro" id="IPR040946">
    <property type="entry name" value="CBM46"/>
</dbReference>
<keyword evidence="7" id="KW-0624">Polysaccharide degradation</keyword>